<reference evidence="1 2" key="1">
    <citation type="submission" date="2014-04" db="EMBL/GenBank/DDBJ databases">
        <authorList>
            <consortium name="DOE Joint Genome Institute"/>
            <person name="Kuo A."/>
            <person name="Kohler A."/>
            <person name="Jargeat P."/>
            <person name="Nagy L.G."/>
            <person name="Floudas D."/>
            <person name="Copeland A."/>
            <person name="Barry K.W."/>
            <person name="Cichocki N."/>
            <person name="Veneault-Fourrey C."/>
            <person name="LaButti K."/>
            <person name="Lindquist E.A."/>
            <person name="Lipzen A."/>
            <person name="Lundell T."/>
            <person name="Morin E."/>
            <person name="Murat C."/>
            <person name="Sun H."/>
            <person name="Tunlid A."/>
            <person name="Henrissat B."/>
            <person name="Grigoriev I.V."/>
            <person name="Hibbett D.S."/>
            <person name="Martin F."/>
            <person name="Nordberg H.P."/>
            <person name="Cantor M.N."/>
            <person name="Hua S.X."/>
        </authorList>
    </citation>
    <scope>NUCLEOTIDE SEQUENCE [LARGE SCALE GENOMIC DNA]</scope>
    <source>
        <strain evidence="1 2">Ve08.2h10</strain>
    </source>
</reference>
<evidence type="ECO:0008006" key="3">
    <source>
        <dbReference type="Google" id="ProtNLM"/>
    </source>
</evidence>
<dbReference type="HOGENOM" id="CLU_052398_1_2_1"/>
<sequence>MADPSNKDAPLANADKEEHILDNLVQMWTAEHNQQVELWNQRQRVKALLTEEAEGVRLAQEREAQRLIDNEAERERVDLEKKKLNINDFNDKVEVRNIIIPHPSQYALLKLKNFKFVELWYFSPEGCRETAKSSSSTMEDTFGISKVDDIITM</sequence>
<name>A0A0D0DWV9_9AGAM</name>
<accession>A0A0D0DWV9</accession>
<organism evidence="1 2">
    <name type="scientific">Paxillus rubicundulus Ve08.2h10</name>
    <dbReference type="NCBI Taxonomy" id="930991"/>
    <lineage>
        <taxon>Eukaryota</taxon>
        <taxon>Fungi</taxon>
        <taxon>Dikarya</taxon>
        <taxon>Basidiomycota</taxon>
        <taxon>Agaricomycotina</taxon>
        <taxon>Agaricomycetes</taxon>
        <taxon>Agaricomycetidae</taxon>
        <taxon>Boletales</taxon>
        <taxon>Paxilineae</taxon>
        <taxon>Paxillaceae</taxon>
        <taxon>Paxillus</taxon>
    </lineage>
</organism>
<dbReference type="Proteomes" id="UP000054538">
    <property type="component" value="Unassembled WGS sequence"/>
</dbReference>
<proteinExistence type="predicted"/>
<protein>
    <recommendedName>
        <fullName evidence="3">Kinetochore protein Spc24</fullName>
    </recommendedName>
</protein>
<dbReference type="OrthoDB" id="2688210at2759"/>
<dbReference type="InParanoid" id="A0A0D0DWV9"/>
<dbReference type="AlphaFoldDB" id="A0A0D0DWV9"/>
<keyword evidence="2" id="KW-1185">Reference proteome</keyword>
<gene>
    <name evidence="1" type="ORF">PAXRUDRAFT_14201</name>
</gene>
<evidence type="ECO:0000313" key="2">
    <source>
        <dbReference type="Proteomes" id="UP000054538"/>
    </source>
</evidence>
<dbReference type="EMBL" id="KN825482">
    <property type="protein sequence ID" value="KIK90699.1"/>
    <property type="molecule type" value="Genomic_DNA"/>
</dbReference>
<reference evidence="2" key="2">
    <citation type="submission" date="2015-01" db="EMBL/GenBank/DDBJ databases">
        <title>Evolutionary Origins and Diversification of the Mycorrhizal Mutualists.</title>
        <authorList>
            <consortium name="DOE Joint Genome Institute"/>
            <consortium name="Mycorrhizal Genomics Consortium"/>
            <person name="Kohler A."/>
            <person name="Kuo A."/>
            <person name="Nagy L.G."/>
            <person name="Floudas D."/>
            <person name="Copeland A."/>
            <person name="Barry K.W."/>
            <person name="Cichocki N."/>
            <person name="Veneault-Fourrey C."/>
            <person name="LaButti K."/>
            <person name="Lindquist E.A."/>
            <person name="Lipzen A."/>
            <person name="Lundell T."/>
            <person name="Morin E."/>
            <person name="Murat C."/>
            <person name="Riley R."/>
            <person name="Ohm R."/>
            <person name="Sun H."/>
            <person name="Tunlid A."/>
            <person name="Henrissat B."/>
            <person name="Grigoriev I.V."/>
            <person name="Hibbett D.S."/>
            <person name="Martin F."/>
        </authorList>
    </citation>
    <scope>NUCLEOTIDE SEQUENCE [LARGE SCALE GENOMIC DNA]</scope>
    <source>
        <strain evidence="2">Ve08.2h10</strain>
    </source>
</reference>
<evidence type="ECO:0000313" key="1">
    <source>
        <dbReference type="EMBL" id="KIK90699.1"/>
    </source>
</evidence>